<evidence type="ECO:0000256" key="1">
    <source>
        <dbReference type="SAM" id="Phobius"/>
    </source>
</evidence>
<sequence length="196" mass="22983">MRKIGRNKQNGMFVIEFALGFIVLFMFTMLIFETCRLTYICSVLDYATAEAARDARVQLEKSKKFSEYKLANCDSDYKDDPKKLQECHRVQKMAGNDLAIWYYAFIKENATPLWKIFTSENDYSLSVVPYKSPQDYVSGKAYKGQKMWDEAALAEYTVTYTYSPIMFRWSFTERPITRRLLIVQDTAMFRSKLKGE</sequence>
<dbReference type="InterPro" id="IPR012495">
    <property type="entry name" value="TadE-like_dom"/>
</dbReference>
<protein>
    <recommendedName>
        <fullName evidence="2">TadE-like domain-containing protein</fullName>
    </recommendedName>
</protein>
<dbReference type="AlphaFoldDB" id="A0A2N8ZJ24"/>
<evidence type="ECO:0000313" key="4">
    <source>
        <dbReference type="Proteomes" id="UP000235828"/>
    </source>
</evidence>
<keyword evidence="1" id="KW-0812">Transmembrane</keyword>
<dbReference type="RefSeq" id="WP_102524268.1">
    <property type="nucleotide sequence ID" value="NZ_LT960612.1"/>
</dbReference>
<proteinExistence type="predicted"/>
<feature type="domain" description="TadE-like" evidence="2">
    <location>
        <begin position="11"/>
        <end position="53"/>
    </location>
</feature>
<evidence type="ECO:0000313" key="3">
    <source>
        <dbReference type="EMBL" id="SON51897.1"/>
    </source>
</evidence>
<gene>
    <name evidence="3" type="ORF">VTAP4600_B0286</name>
</gene>
<keyword evidence="1" id="KW-1133">Transmembrane helix</keyword>
<evidence type="ECO:0000259" key="2">
    <source>
        <dbReference type="Pfam" id="PF07811"/>
    </source>
</evidence>
<reference evidence="3 4" key="1">
    <citation type="submission" date="2017-10" db="EMBL/GenBank/DDBJ databases">
        <authorList>
            <person name="Banno H."/>
            <person name="Chua N.-H."/>
        </authorList>
    </citation>
    <scope>NUCLEOTIDE SEQUENCE [LARGE SCALE GENOMIC DNA]</scope>
    <source>
        <strain evidence="3">Vibrio tapetis CECT4600</strain>
    </source>
</reference>
<organism evidence="3 4">
    <name type="scientific">Vibrio tapetis subsp. tapetis</name>
    <dbReference type="NCBI Taxonomy" id="1671868"/>
    <lineage>
        <taxon>Bacteria</taxon>
        <taxon>Pseudomonadati</taxon>
        <taxon>Pseudomonadota</taxon>
        <taxon>Gammaproteobacteria</taxon>
        <taxon>Vibrionales</taxon>
        <taxon>Vibrionaceae</taxon>
        <taxon>Vibrio</taxon>
    </lineage>
</organism>
<dbReference type="OrthoDB" id="6264552at2"/>
<keyword evidence="1" id="KW-0472">Membrane</keyword>
<name>A0A2N8ZJ24_9VIBR</name>
<keyword evidence="4" id="KW-1185">Reference proteome</keyword>
<dbReference type="EMBL" id="LT960612">
    <property type="protein sequence ID" value="SON51897.1"/>
    <property type="molecule type" value="Genomic_DNA"/>
</dbReference>
<dbReference type="Pfam" id="PF07811">
    <property type="entry name" value="TadE"/>
    <property type="match status" value="1"/>
</dbReference>
<accession>A0A2N8ZJ24</accession>
<dbReference type="Proteomes" id="UP000235828">
    <property type="component" value="Chromosome B"/>
</dbReference>
<dbReference type="KEGG" id="vta:B0286"/>
<feature type="transmembrane region" description="Helical" evidence="1">
    <location>
        <begin position="12"/>
        <end position="32"/>
    </location>
</feature>